<feature type="domain" description="Ion transport" evidence="14">
    <location>
        <begin position="427"/>
        <end position="639"/>
    </location>
</feature>
<feature type="transmembrane region" description="Helical" evidence="13">
    <location>
        <begin position="303"/>
        <end position="327"/>
    </location>
</feature>
<feature type="domain" description="Ion transport" evidence="14">
    <location>
        <begin position="84"/>
        <end position="329"/>
    </location>
</feature>
<evidence type="ECO:0000256" key="3">
    <source>
        <dbReference type="ARBA" id="ARBA00022538"/>
    </source>
</evidence>
<evidence type="ECO:0000256" key="13">
    <source>
        <dbReference type="SAM" id="Phobius"/>
    </source>
</evidence>
<sequence>MYYALIDFHGEFPNADEFSQPLGRMNSMVICLVGTALLSVPAGVLGAAFQDHIASKLSRKSVRFEEGVPPHSTLWGVCMVGLVVLSTANFIFLTLVYQQPVQESDIEGRSYDANAWQTAAIAPSRYLDVIVAVPFLAHWSQRLLCAAQVRKYILSGVHLADLMAWLPSYFLLISLLLHGSCQEFRDSERQSYYSKEQLAFHGMCMFRWVKLDRDLKANQSFFGGMFQQLRYVLEENHVIFRITFVLATALWICGSVLMYYAERDNPDEGTRDHFRTLPLSFWMTGLDFTSEAPVNDHSAQGKAVHTLIMLVGVGVFTVPMGVFGAAFRERLDEMHAEQLLSRHNAPTLNRAEVRRGSGMAVLLAQEEFDNMSVAFDVLAQERASGVYRDVHDVDDEDLMRLQPGSQKYRWYRLLLGKRHPGNGAGARWLQYAIIAVTGLCCFTSCVETLSFFDDCQATASAAEDFDTGLGFSLRAADCSTYSRLLSATASLCLLAILLEFVARCWSHPRPWKMFLHPTGVADVLVISGSLPITLACLGGVSVSYELRNFAVTLRLWRLIALERFVPAFGDFLEVLAGRGYQILQVSYVLTSFWFMMAAFNWYFLHAEFDVKSEDKTFACWYSNFWFAMQYTLIHMSGDYPMTEYPVKAFHDALEKRRILSSQKRNQGRGGKGPGKAFSTNDFRGPHTAEVSSPCVASDVSAFR</sequence>
<keyword evidence="4 13" id="KW-0812">Transmembrane</keyword>
<dbReference type="GO" id="GO:0008076">
    <property type="term" value="C:voltage-gated potassium channel complex"/>
    <property type="evidence" value="ECO:0007669"/>
    <property type="project" value="InterPro"/>
</dbReference>
<feature type="transmembrane region" description="Helical" evidence="13">
    <location>
        <begin position="74"/>
        <end position="97"/>
    </location>
</feature>
<evidence type="ECO:0000313" key="15">
    <source>
        <dbReference type="EMBL" id="CAE7626128.1"/>
    </source>
</evidence>
<proteinExistence type="predicted"/>
<evidence type="ECO:0000256" key="9">
    <source>
        <dbReference type="ARBA" id="ARBA00023065"/>
    </source>
</evidence>
<evidence type="ECO:0000256" key="12">
    <source>
        <dbReference type="SAM" id="MobiDB-lite"/>
    </source>
</evidence>
<dbReference type="Pfam" id="PF00520">
    <property type="entry name" value="Ion_trans"/>
    <property type="match status" value="2"/>
</dbReference>
<dbReference type="GO" id="GO:0001508">
    <property type="term" value="P:action potential"/>
    <property type="evidence" value="ECO:0007669"/>
    <property type="project" value="TreeGrafter"/>
</dbReference>
<dbReference type="EMBL" id="CAJNIZ010042571">
    <property type="protein sequence ID" value="CAE7626128.1"/>
    <property type="molecule type" value="Genomic_DNA"/>
</dbReference>
<gene>
    <name evidence="15" type="primary">Kcnb1</name>
    <name evidence="15" type="ORF">SPIL2461_LOCUS16400</name>
</gene>
<reference evidence="15" key="1">
    <citation type="submission" date="2021-02" db="EMBL/GenBank/DDBJ databases">
        <authorList>
            <person name="Dougan E. K."/>
            <person name="Rhodes N."/>
            <person name="Thang M."/>
            <person name="Chan C."/>
        </authorList>
    </citation>
    <scope>NUCLEOTIDE SEQUENCE</scope>
</reference>
<keyword evidence="2" id="KW-0813">Transport</keyword>
<dbReference type="GO" id="GO:0005249">
    <property type="term" value="F:voltage-gated potassium channel activity"/>
    <property type="evidence" value="ECO:0007669"/>
    <property type="project" value="InterPro"/>
</dbReference>
<feature type="transmembrane region" description="Helical" evidence="13">
    <location>
        <begin position="238"/>
        <end position="261"/>
    </location>
</feature>
<feature type="region of interest" description="Disordered" evidence="12">
    <location>
        <begin position="662"/>
        <end position="703"/>
    </location>
</feature>
<comment type="caution">
    <text evidence="15">The sequence shown here is derived from an EMBL/GenBank/DDBJ whole genome shotgun (WGS) entry which is preliminary data.</text>
</comment>
<evidence type="ECO:0000256" key="1">
    <source>
        <dbReference type="ARBA" id="ARBA00004141"/>
    </source>
</evidence>
<keyword evidence="9" id="KW-0406">Ion transport</keyword>
<evidence type="ECO:0000256" key="10">
    <source>
        <dbReference type="ARBA" id="ARBA00023136"/>
    </source>
</evidence>
<feature type="transmembrane region" description="Helical" evidence="13">
    <location>
        <begin position="27"/>
        <end position="53"/>
    </location>
</feature>
<evidence type="ECO:0000256" key="7">
    <source>
        <dbReference type="ARBA" id="ARBA00022958"/>
    </source>
</evidence>
<evidence type="ECO:0000256" key="8">
    <source>
        <dbReference type="ARBA" id="ARBA00022989"/>
    </source>
</evidence>
<feature type="transmembrane region" description="Helical" evidence="13">
    <location>
        <begin position="582"/>
        <end position="603"/>
    </location>
</feature>
<comment type="subcellular location">
    <subcellularLocation>
        <location evidence="1">Membrane</location>
        <topology evidence="1">Multi-pass membrane protein</topology>
    </subcellularLocation>
</comment>
<keyword evidence="5" id="KW-0631">Potassium channel</keyword>
<keyword evidence="11" id="KW-0407">Ion channel</keyword>
<evidence type="ECO:0000259" key="14">
    <source>
        <dbReference type="Pfam" id="PF00520"/>
    </source>
</evidence>
<evidence type="ECO:0000256" key="4">
    <source>
        <dbReference type="ARBA" id="ARBA00022692"/>
    </source>
</evidence>
<evidence type="ECO:0000256" key="5">
    <source>
        <dbReference type="ARBA" id="ARBA00022826"/>
    </source>
</evidence>
<dbReference type="AlphaFoldDB" id="A0A812V9J2"/>
<evidence type="ECO:0000313" key="16">
    <source>
        <dbReference type="Proteomes" id="UP000649617"/>
    </source>
</evidence>
<feature type="transmembrane region" description="Helical" evidence="13">
    <location>
        <begin position="523"/>
        <end position="543"/>
    </location>
</feature>
<organism evidence="15 16">
    <name type="scientific">Symbiodinium pilosum</name>
    <name type="common">Dinoflagellate</name>
    <dbReference type="NCBI Taxonomy" id="2952"/>
    <lineage>
        <taxon>Eukaryota</taxon>
        <taxon>Sar</taxon>
        <taxon>Alveolata</taxon>
        <taxon>Dinophyceae</taxon>
        <taxon>Suessiales</taxon>
        <taxon>Symbiodiniaceae</taxon>
        <taxon>Symbiodinium</taxon>
    </lineage>
</organism>
<dbReference type="InterPro" id="IPR005821">
    <property type="entry name" value="Ion_trans_dom"/>
</dbReference>
<dbReference type="Gene3D" id="1.10.287.70">
    <property type="match status" value="1"/>
</dbReference>
<keyword evidence="7" id="KW-0630">Potassium</keyword>
<keyword evidence="6" id="KW-0851">Voltage-gated channel</keyword>
<accession>A0A812V9J2</accession>
<keyword evidence="8 13" id="KW-1133">Transmembrane helix</keyword>
<dbReference type="SUPFAM" id="SSF81324">
    <property type="entry name" value="Voltage-gated potassium channels"/>
    <property type="match status" value="2"/>
</dbReference>
<feature type="transmembrane region" description="Helical" evidence="13">
    <location>
        <begin position="484"/>
        <end position="503"/>
    </location>
</feature>
<evidence type="ECO:0000256" key="11">
    <source>
        <dbReference type="ARBA" id="ARBA00023303"/>
    </source>
</evidence>
<dbReference type="Proteomes" id="UP000649617">
    <property type="component" value="Unassembled WGS sequence"/>
</dbReference>
<dbReference type="InterPro" id="IPR027359">
    <property type="entry name" value="Volt_channel_dom_sf"/>
</dbReference>
<evidence type="ECO:0000256" key="2">
    <source>
        <dbReference type="ARBA" id="ARBA00022448"/>
    </source>
</evidence>
<protein>
    <submittedName>
        <fullName evidence="15">Kcnb1 protein</fullName>
    </submittedName>
</protein>
<name>A0A812V9J2_SYMPI</name>
<keyword evidence="16" id="KW-1185">Reference proteome</keyword>
<keyword evidence="10 13" id="KW-0472">Membrane</keyword>
<keyword evidence="3" id="KW-0633">Potassium transport</keyword>
<dbReference type="InterPro" id="IPR028325">
    <property type="entry name" value="VG_K_chnl"/>
</dbReference>
<dbReference type="OrthoDB" id="416403at2759"/>
<dbReference type="PANTHER" id="PTHR11537:SF254">
    <property type="entry name" value="POTASSIUM VOLTAGE-GATED CHANNEL PROTEIN SHAB"/>
    <property type="match status" value="1"/>
</dbReference>
<evidence type="ECO:0000256" key="6">
    <source>
        <dbReference type="ARBA" id="ARBA00022882"/>
    </source>
</evidence>
<dbReference type="Gene3D" id="1.20.120.350">
    <property type="entry name" value="Voltage-gated potassium channels. Chain C"/>
    <property type="match status" value="1"/>
</dbReference>
<dbReference type="PANTHER" id="PTHR11537">
    <property type="entry name" value="VOLTAGE-GATED POTASSIUM CHANNEL"/>
    <property type="match status" value="1"/>
</dbReference>